<dbReference type="Proteomes" id="UP000679352">
    <property type="component" value="Chromosome"/>
</dbReference>
<dbReference type="EMBL" id="CP076361">
    <property type="protein sequence ID" value="QWK91136.1"/>
    <property type="molecule type" value="Genomic_DNA"/>
</dbReference>
<gene>
    <name evidence="1" type="ORF">KM031_04315</name>
</gene>
<dbReference type="RefSeq" id="WP_215503326.1">
    <property type="nucleotide sequence ID" value="NZ_CP076361.1"/>
</dbReference>
<dbReference type="SUPFAM" id="SSF52172">
    <property type="entry name" value="CheY-like"/>
    <property type="match status" value="1"/>
</dbReference>
<evidence type="ECO:0000313" key="1">
    <source>
        <dbReference type="EMBL" id="QWK91136.1"/>
    </source>
</evidence>
<proteinExistence type="predicted"/>
<dbReference type="AlphaFoldDB" id="A0A975P9W2"/>
<dbReference type="Gene3D" id="3.40.50.2300">
    <property type="match status" value="1"/>
</dbReference>
<evidence type="ECO:0008006" key="3">
    <source>
        <dbReference type="Google" id="ProtNLM"/>
    </source>
</evidence>
<evidence type="ECO:0000313" key="2">
    <source>
        <dbReference type="Proteomes" id="UP000679352"/>
    </source>
</evidence>
<keyword evidence="2" id="KW-1185">Reference proteome</keyword>
<protein>
    <recommendedName>
        <fullName evidence="3">Response regulatory domain-containing protein</fullName>
    </recommendedName>
</protein>
<accession>A0A975P9W2</accession>
<reference evidence="1" key="1">
    <citation type="submission" date="2021-06" db="EMBL/GenBank/DDBJ databases">
        <title>Direct submission.</title>
        <authorList>
            <person name="Lee C.-S."/>
            <person name="Jin L."/>
        </authorList>
    </citation>
    <scope>NUCLEOTIDE SEQUENCE</scope>
    <source>
        <strain evidence="1">Con5</strain>
    </source>
</reference>
<sequence>MTVQGNDVVQEAPRFLVVDPMPLVAEDLAELLREAHPGADVVLASTASQAVAWLAELPGLTAAFVNLCAEDLAKADLPARIEALGGAVVSLWGDRPIGAGRWFVLDLPFSAESLHSVLGRLG</sequence>
<dbReference type="KEGG" id="gfu:KM031_04315"/>
<organism evidence="1 2">
    <name type="scientific">Gemmobacter fulvus</name>
    <dbReference type="NCBI Taxonomy" id="2840474"/>
    <lineage>
        <taxon>Bacteria</taxon>
        <taxon>Pseudomonadati</taxon>
        <taxon>Pseudomonadota</taxon>
        <taxon>Alphaproteobacteria</taxon>
        <taxon>Rhodobacterales</taxon>
        <taxon>Paracoccaceae</taxon>
        <taxon>Gemmobacter</taxon>
    </lineage>
</organism>
<name>A0A975P9W2_9RHOB</name>
<dbReference type="InterPro" id="IPR011006">
    <property type="entry name" value="CheY-like_superfamily"/>
</dbReference>